<keyword evidence="6 7" id="KW-0961">Cell wall biogenesis/degradation</keyword>
<comment type="similarity">
    <text evidence="1 7">Belongs to the glycosyltransferase 37 family.</text>
</comment>
<dbReference type="FunFam" id="3.40.50.11340:FF:000005">
    <property type="entry name" value="Galactoside 2-alpha-L-fucosyltransferase"/>
    <property type="match status" value="1"/>
</dbReference>
<evidence type="ECO:0000313" key="9">
    <source>
        <dbReference type="EMBL" id="PUZ71004.1"/>
    </source>
</evidence>
<keyword evidence="3 7" id="KW-0808">Transferase</keyword>
<evidence type="ECO:0000256" key="1">
    <source>
        <dbReference type="ARBA" id="ARBA00010481"/>
    </source>
</evidence>
<sequence length="551" mass="61246">MRPPRVPPQPAARSAAWPVGLLVALCFTTLPLFLALSPGRPSLLDLWQQMGIRVTVRYDDETRPSEPSDPPPERETRDVLLGGLLSPDIDEASCRSRYLSSLYRSPSPHSPSPHSPSPYLVSRLRKYEALHRRCGPGTPSYDKSVRELASAHHSMGLAECSYLVWTPGNHLGDRVLSMASAFLYALLTRRVFLVDMARDMAGLFCEPFPGASWELPPGFPVQNLTRLRRGSEHSYGNLLGAKKVSNEDPAGVRSESLPSYAYLHLAHDYQLPDQLFFCDDDQTVLGKVNWLVLRSDLYFAPGLFLVPQFEDELRWMFPAADTVFHHIGRYLFHPSNKVWKIIAGYYTSYLAKFDEKIGIQITTLAWNPVSAEAYFKQITACTIQEKILPEVDPDAASTDYEAAGTSKAVLVSSAQPEYAEPLKSMYYEHATVTGESVSVLQQPGAGKQPQNQKLLVEMFLLSYCNVSVVSGWSTVGYVGHGLAGVKPWLLLPPPRNQTVASPPCVRATSMEPCFHAPPSYDCRAKKNGDLGAVLRYVRHCEDVDDGLKLFD</sequence>
<dbReference type="GO" id="GO:0008107">
    <property type="term" value="F:galactoside 2-alpha-L-fucosyltransferase activity"/>
    <property type="evidence" value="ECO:0007669"/>
    <property type="project" value="InterPro"/>
</dbReference>
<evidence type="ECO:0000256" key="5">
    <source>
        <dbReference type="ARBA" id="ARBA00023180"/>
    </source>
</evidence>
<keyword evidence="2 7" id="KW-0328">Glycosyltransferase</keyword>
<evidence type="ECO:0000256" key="7">
    <source>
        <dbReference type="RuleBase" id="RU367004"/>
    </source>
</evidence>
<dbReference type="Gramene" id="PUZ71004">
    <property type="protein sequence ID" value="PUZ71004"/>
    <property type="gene ID" value="GQ55_2G279900"/>
</dbReference>
<dbReference type="EMBL" id="CM009750">
    <property type="protein sequence ID" value="PUZ71004.1"/>
    <property type="molecule type" value="Genomic_DNA"/>
</dbReference>
<keyword evidence="5" id="KW-0325">Glycoprotein</keyword>
<evidence type="ECO:0000256" key="2">
    <source>
        <dbReference type="ARBA" id="ARBA00022676"/>
    </source>
</evidence>
<gene>
    <name evidence="9" type="ORF">GQ55_2G279900</name>
</gene>
<evidence type="ECO:0000256" key="6">
    <source>
        <dbReference type="ARBA" id="ARBA00023316"/>
    </source>
</evidence>
<evidence type="ECO:0000256" key="4">
    <source>
        <dbReference type="ARBA" id="ARBA00023034"/>
    </source>
</evidence>
<dbReference type="OrthoDB" id="428346at2759"/>
<organism evidence="9 10">
    <name type="scientific">Panicum hallii var. hallii</name>
    <dbReference type="NCBI Taxonomy" id="1504633"/>
    <lineage>
        <taxon>Eukaryota</taxon>
        <taxon>Viridiplantae</taxon>
        <taxon>Streptophyta</taxon>
        <taxon>Embryophyta</taxon>
        <taxon>Tracheophyta</taxon>
        <taxon>Spermatophyta</taxon>
        <taxon>Magnoliopsida</taxon>
        <taxon>Liliopsida</taxon>
        <taxon>Poales</taxon>
        <taxon>Poaceae</taxon>
        <taxon>PACMAD clade</taxon>
        <taxon>Panicoideae</taxon>
        <taxon>Panicodae</taxon>
        <taxon>Paniceae</taxon>
        <taxon>Panicinae</taxon>
        <taxon>Panicum</taxon>
        <taxon>Panicum sect. Panicum</taxon>
    </lineage>
</organism>
<comment type="function">
    <text evidence="7">May be involved in cell wall biosynthesis.</text>
</comment>
<keyword evidence="10" id="KW-1185">Reference proteome</keyword>
<evidence type="ECO:0000313" key="10">
    <source>
        <dbReference type="Proteomes" id="UP000244336"/>
    </source>
</evidence>
<dbReference type="STRING" id="1504633.A0A2T7ET47"/>
<dbReference type="Gene3D" id="3.40.50.11340">
    <property type="match status" value="1"/>
</dbReference>
<proteinExistence type="inferred from homology"/>
<feature type="region of interest" description="Disordered" evidence="8">
    <location>
        <begin position="58"/>
        <end position="77"/>
    </location>
</feature>
<keyword evidence="4 7" id="KW-0333">Golgi apparatus</keyword>
<dbReference type="EC" id="2.4.1.-" evidence="7"/>
<dbReference type="GO" id="GO:0071555">
    <property type="term" value="P:cell wall organization"/>
    <property type="evidence" value="ECO:0007669"/>
    <property type="project" value="UniProtKB-UniRule"/>
</dbReference>
<dbReference type="GO" id="GO:0042546">
    <property type="term" value="P:cell wall biogenesis"/>
    <property type="evidence" value="ECO:0007669"/>
    <property type="project" value="InterPro"/>
</dbReference>
<dbReference type="Proteomes" id="UP000244336">
    <property type="component" value="Chromosome 2"/>
</dbReference>
<dbReference type="Pfam" id="PF03254">
    <property type="entry name" value="XG_FTase"/>
    <property type="match status" value="1"/>
</dbReference>
<comment type="subcellular location">
    <subcellularLocation>
        <location evidence="7">Golgi apparatus</location>
        <location evidence="7">Golgi stack membrane</location>
        <topology evidence="7">Single-pass type II membrane protein</topology>
    </subcellularLocation>
</comment>
<dbReference type="GO" id="GO:0032580">
    <property type="term" value="C:Golgi cisterna membrane"/>
    <property type="evidence" value="ECO:0007669"/>
    <property type="project" value="UniProtKB-SubCell"/>
</dbReference>
<name>A0A2T7ET47_9POAL</name>
<dbReference type="InterPro" id="IPR004938">
    <property type="entry name" value="XG_FTase"/>
</dbReference>
<protein>
    <recommendedName>
        <fullName evidence="7">Fucosyltransferase</fullName>
        <ecNumber evidence="7">2.4.1.-</ecNumber>
    </recommendedName>
</protein>
<dbReference type="PANTHER" id="PTHR31889">
    <property type="entry name" value="FUCOSYLTRANSFERASE 2-RELATED"/>
    <property type="match status" value="1"/>
</dbReference>
<accession>A0A2T7ET47</accession>
<dbReference type="GO" id="GO:0009969">
    <property type="term" value="P:xyloglucan biosynthetic process"/>
    <property type="evidence" value="ECO:0007669"/>
    <property type="project" value="TreeGrafter"/>
</dbReference>
<reference evidence="9 10" key="1">
    <citation type="submission" date="2018-04" db="EMBL/GenBank/DDBJ databases">
        <title>WGS assembly of Panicum hallii var. hallii HAL2.</title>
        <authorList>
            <person name="Lovell J."/>
            <person name="Jenkins J."/>
            <person name="Lowry D."/>
            <person name="Mamidi S."/>
            <person name="Sreedasyam A."/>
            <person name="Weng X."/>
            <person name="Barry K."/>
            <person name="Bonette J."/>
            <person name="Campitelli B."/>
            <person name="Daum C."/>
            <person name="Gordon S."/>
            <person name="Gould B."/>
            <person name="Lipzen A."/>
            <person name="MacQueen A."/>
            <person name="Palacio-Mejia J."/>
            <person name="Plott C."/>
            <person name="Shakirov E."/>
            <person name="Shu S."/>
            <person name="Yoshinaga Y."/>
            <person name="Zane M."/>
            <person name="Rokhsar D."/>
            <person name="Grimwood J."/>
            <person name="Schmutz J."/>
            <person name="Juenger T."/>
        </authorList>
    </citation>
    <scope>NUCLEOTIDE SEQUENCE [LARGE SCALE GENOMIC DNA]</scope>
    <source>
        <strain evidence="10">cv. HAL2</strain>
    </source>
</reference>
<dbReference type="AlphaFoldDB" id="A0A2T7ET47"/>
<evidence type="ECO:0000256" key="8">
    <source>
        <dbReference type="SAM" id="MobiDB-lite"/>
    </source>
</evidence>
<evidence type="ECO:0000256" key="3">
    <source>
        <dbReference type="ARBA" id="ARBA00022679"/>
    </source>
</evidence>
<dbReference type="PANTHER" id="PTHR31889:SF89">
    <property type="entry name" value="FUCOSYLTRANSFERASE"/>
    <property type="match status" value="1"/>
</dbReference>